<feature type="compositionally biased region" description="Basic and acidic residues" evidence="3">
    <location>
        <begin position="514"/>
        <end position="552"/>
    </location>
</feature>
<evidence type="ECO:0000313" key="5">
    <source>
        <dbReference type="Proteomes" id="UP001347796"/>
    </source>
</evidence>
<sequence length="691" mass="78263">MTTLNTVAASSAFELQLKTLCLLEFPCGAGSWRKINTCNDKLNQSKKQKSVQKVENVESCFSVTLKDYGADTEKTETLQEYVGSKFSPWHLDYSWSDEAKQLRELALQSPWLIDDRFVSNYFKTLRIIDKQVTELDENLLEFNNLEDLTLSANFIKTVNSRNLPPSIQILELCANQIQDLSSLCIKPPPCLNHLGLGYNKISYIGDYITGDNWPCLLSLDLSNNNLSDLLDVVRKLGTLPKLRNLVLQGNPLAFIPGYRGYIVDSLRKLSILDDLLISADERHHYKGLARRREYILDEAKINLSVSYIKGLPVPEEIKNREEQPEFPVIERRYYIEFKFLEDTSGRNEICLFAPEDDITDISTQLESSRHDVQSILQSEIVGGSDHLEEEEEEEEAGIVEKNVYFNSKPDLKNLETARDLYSGVEDTLPPDNQQHTVENELRPPFKLSSIITDKLPWAEELELNWSQNVVRDDLIALRDFFQQGMDFFIIEEMVLCYPLEEETDTVATPVSGKKGKDDKSSGKGDKKAKGGKPEKDDGKKKKKKEPEVELKRMPPQLSTLATFHVQLEEFLEGEFSFKSIYTQGPTELASTVKSMEISDKKDGKSKDGKHKKKPASAKAKGKDKDVRKASANKSGKDTGDKKGKGKSTAPTVDEEEEALPQPPLEVEISVNLHHWKTAMDSLKDEEEKKAQ</sequence>
<feature type="compositionally biased region" description="Basic and acidic residues" evidence="3">
    <location>
        <begin position="620"/>
        <end position="642"/>
    </location>
</feature>
<evidence type="ECO:0000313" key="4">
    <source>
        <dbReference type="EMBL" id="KAK6190964.1"/>
    </source>
</evidence>
<comment type="caution">
    <text evidence="4">The sequence shown here is derived from an EMBL/GenBank/DDBJ whole genome shotgun (WGS) entry which is preliminary data.</text>
</comment>
<feature type="region of interest" description="Disordered" evidence="3">
    <location>
        <begin position="591"/>
        <end position="672"/>
    </location>
</feature>
<evidence type="ECO:0000256" key="3">
    <source>
        <dbReference type="SAM" id="MobiDB-lite"/>
    </source>
</evidence>
<keyword evidence="5" id="KW-1185">Reference proteome</keyword>
<dbReference type="Gene3D" id="3.80.10.10">
    <property type="entry name" value="Ribonuclease Inhibitor"/>
    <property type="match status" value="1"/>
</dbReference>
<accession>A0AAN8KCS6</accession>
<evidence type="ECO:0000256" key="2">
    <source>
        <dbReference type="ARBA" id="ARBA00022737"/>
    </source>
</evidence>
<dbReference type="EMBL" id="JAZGQO010000002">
    <property type="protein sequence ID" value="KAK6190964.1"/>
    <property type="molecule type" value="Genomic_DNA"/>
</dbReference>
<name>A0AAN8KCS6_PATCE</name>
<dbReference type="AlphaFoldDB" id="A0AAN8KCS6"/>
<dbReference type="GO" id="GO:0005737">
    <property type="term" value="C:cytoplasm"/>
    <property type="evidence" value="ECO:0007669"/>
    <property type="project" value="TreeGrafter"/>
</dbReference>
<evidence type="ECO:0000256" key="1">
    <source>
        <dbReference type="ARBA" id="ARBA00022614"/>
    </source>
</evidence>
<dbReference type="InterPro" id="IPR001611">
    <property type="entry name" value="Leu-rich_rpt"/>
</dbReference>
<organism evidence="4 5">
    <name type="scientific">Patella caerulea</name>
    <name type="common">Rayed Mediterranean limpet</name>
    <dbReference type="NCBI Taxonomy" id="87958"/>
    <lineage>
        <taxon>Eukaryota</taxon>
        <taxon>Metazoa</taxon>
        <taxon>Spiralia</taxon>
        <taxon>Lophotrochozoa</taxon>
        <taxon>Mollusca</taxon>
        <taxon>Gastropoda</taxon>
        <taxon>Patellogastropoda</taxon>
        <taxon>Patelloidea</taxon>
        <taxon>Patellidae</taxon>
        <taxon>Patella</taxon>
    </lineage>
</organism>
<feature type="region of interest" description="Disordered" evidence="3">
    <location>
        <begin position="508"/>
        <end position="553"/>
    </location>
</feature>
<reference evidence="4 5" key="1">
    <citation type="submission" date="2024-01" db="EMBL/GenBank/DDBJ databases">
        <title>The genome of the rayed Mediterranean limpet Patella caerulea (Linnaeus, 1758).</title>
        <authorList>
            <person name="Anh-Thu Weber A."/>
            <person name="Halstead-Nussloch G."/>
        </authorList>
    </citation>
    <scope>NUCLEOTIDE SEQUENCE [LARGE SCALE GENOMIC DNA]</scope>
    <source>
        <strain evidence="4">AATW-2023a</strain>
        <tissue evidence="4">Whole specimen</tissue>
    </source>
</reference>
<proteinExistence type="predicted"/>
<dbReference type="PANTHER" id="PTHR15454">
    <property type="entry name" value="NISCHARIN RELATED"/>
    <property type="match status" value="1"/>
</dbReference>
<keyword evidence="2" id="KW-0677">Repeat</keyword>
<dbReference type="InterPro" id="IPR032675">
    <property type="entry name" value="LRR_dom_sf"/>
</dbReference>
<dbReference type="PROSITE" id="PS51450">
    <property type="entry name" value="LRR"/>
    <property type="match status" value="1"/>
</dbReference>
<gene>
    <name evidence="4" type="ORF">SNE40_002720</name>
</gene>
<protein>
    <recommendedName>
        <fullName evidence="6">Leucine-rich repeat-containing protein 43</fullName>
    </recommendedName>
</protein>
<evidence type="ECO:0008006" key="6">
    <source>
        <dbReference type="Google" id="ProtNLM"/>
    </source>
</evidence>
<dbReference type="PANTHER" id="PTHR15454:SF19">
    <property type="entry name" value="LEUCINE-RICH REPEAT-CONTAINING PROTEIN 51"/>
    <property type="match status" value="1"/>
</dbReference>
<feature type="compositionally biased region" description="Basic and acidic residues" evidence="3">
    <location>
        <begin position="596"/>
        <end position="606"/>
    </location>
</feature>
<dbReference type="SUPFAM" id="SSF52075">
    <property type="entry name" value="Outer arm dynein light chain 1"/>
    <property type="match status" value="1"/>
</dbReference>
<dbReference type="Proteomes" id="UP001347796">
    <property type="component" value="Unassembled WGS sequence"/>
</dbReference>
<keyword evidence="1" id="KW-0433">Leucine-rich repeat</keyword>
<feature type="compositionally biased region" description="Basic residues" evidence="3">
    <location>
        <begin position="607"/>
        <end position="619"/>
    </location>
</feature>